<evidence type="ECO:0000313" key="1">
    <source>
        <dbReference type="EMBL" id="RVD86063.1"/>
    </source>
</evidence>
<dbReference type="OrthoDB" id="5301473at2759"/>
<accession>A0A437A4M7</accession>
<gene>
    <name evidence="1" type="ORF">DFL_004357</name>
</gene>
<reference evidence="1 2" key="1">
    <citation type="submission" date="2019-01" db="EMBL/GenBank/DDBJ databases">
        <title>Intercellular communication is required for trap formation in the nematode-trapping fungus Duddingtonia flagrans.</title>
        <authorList>
            <person name="Youssar L."/>
            <person name="Wernet V."/>
            <person name="Hensel N."/>
            <person name="Hildebrandt H.-G."/>
            <person name="Fischer R."/>
        </authorList>
    </citation>
    <scope>NUCLEOTIDE SEQUENCE [LARGE SCALE GENOMIC DNA]</scope>
    <source>
        <strain evidence="1 2">CBS H-5679</strain>
    </source>
</reference>
<dbReference type="RefSeq" id="XP_067491607.1">
    <property type="nucleotide sequence ID" value="XM_067633439.1"/>
</dbReference>
<proteinExistence type="predicted"/>
<dbReference type="VEuPathDB" id="FungiDB:DFL_004357"/>
<protein>
    <submittedName>
        <fullName evidence="1">Uncharacterized protein</fullName>
    </submittedName>
</protein>
<dbReference type="GeneID" id="93586668"/>
<keyword evidence="2" id="KW-1185">Reference proteome</keyword>
<evidence type="ECO:0000313" key="2">
    <source>
        <dbReference type="Proteomes" id="UP000283090"/>
    </source>
</evidence>
<dbReference type="EMBL" id="SAEB01000006">
    <property type="protein sequence ID" value="RVD86063.1"/>
    <property type="molecule type" value="Genomic_DNA"/>
</dbReference>
<sequence length="138" mass="15907">MRTLATRRAYAKALKTKDEKDIEAAKKSIHQELELLEDPSDPYTIVFHRFMGDEMAECYSNLGDKVRADRHRKICKEIYEEQEKSWASQNVEEEALNLLAAMQIALQGVDLWASPEGWTKQVFERVPMKGDSKSEDSL</sequence>
<dbReference type="AlphaFoldDB" id="A0A437A4M7"/>
<name>A0A437A4M7_ARTFL</name>
<organism evidence="1 2">
    <name type="scientific">Arthrobotrys flagrans</name>
    <name type="common">Nematode-trapping fungus</name>
    <name type="synonym">Trichothecium flagrans</name>
    <dbReference type="NCBI Taxonomy" id="97331"/>
    <lineage>
        <taxon>Eukaryota</taxon>
        <taxon>Fungi</taxon>
        <taxon>Dikarya</taxon>
        <taxon>Ascomycota</taxon>
        <taxon>Pezizomycotina</taxon>
        <taxon>Orbiliomycetes</taxon>
        <taxon>Orbiliales</taxon>
        <taxon>Orbiliaceae</taxon>
        <taxon>Arthrobotrys</taxon>
    </lineage>
</organism>
<comment type="caution">
    <text evidence="1">The sequence shown here is derived from an EMBL/GenBank/DDBJ whole genome shotgun (WGS) entry which is preliminary data.</text>
</comment>
<dbReference type="Proteomes" id="UP000283090">
    <property type="component" value="Unassembled WGS sequence"/>
</dbReference>